<dbReference type="GeneID" id="108711174"/>
<dbReference type="InterPro" id="IPR027883">
    <property type="entry name" value="Redic1-like"/>
</dbReference>
<reference evidence="2 3" key="1">
    <citation type="submission" date="2025-04" db="UniProtKB">
        <authorList>
            <consortium name="RefSeq"/>
        </authorList>
    </citation>
    <scope>IDENTIFICATION</scope>
    <source>
        <strain evidence="2 3">J_2021</strain>
        <tissue evidence="2 3">Erythrocytes</tissue>
    </source>
</reference>
<dbReference type="OrthoDB" id="6430388at2759"/>
<evidence type="ECO:0000313" key="5">
    <source>
        <dbReference type="RefSeq" id="XP_041442393.1"/>
    </source>
</evidence>
<protein>
    <submittedName>
        <fullName evidence="2 3">Uncharacterized protein LOC108711174 isoform X1</fullName>
    </submittedName>
</protein>
<proteinExistence type="predicted"/>
<gene>
    <name evidence="2 3 4 5" type="primary">LOC108711174</name>
</gene>
<dbReference type="AlphaFoldDB" id="A0A1L8GZ33"/>
<dbReference type="RefSeq" id="XP_041442390.1">
    <property type="nucleotide sequence ID" value="XM_041586456.1"/>
</dbReference>
<dbReference type="OMA" id="KSTICLE"/>
<dbReference type="RefSeq" id="XP_041442393.1">
    <property type="nucleotide sequence ID" value="XM_041586459.1"/>
</dbReference>
<evidence type="ECO:0000313" key="1">
    <source>
        <dbReference type="Proteomes" id="UP000186698"/>
    </source>
</evidence>
<dbReference type="STRING" id="8355.A0A1L8GZ33"/>
<keyword evidence="1" id="KW-1185">Reference proteome</keyword>
<dbReference type="RefSeq" id="XP_041442391.1">
    <property type="nucleotide sequence ID" value="XM_041586457.1"/>
</dbReference>
<dbReference type="RefSeq" id="XP_041442392.1">
    <property type="nucleotide sequence ID" value="XM_041586458.1"/>
</dbReference>
<dbReference type="PANTHER" id="PTHR35158:SF1">
    <property type="entry name" value="CDNA SEQUENCE CN725425"/>
    <property type="match status" value="1"/>
</dbReference>
<accession>A0A1L8GZ33</accession>
<name>A0A1L8GZ33_XENLA</name>
<organism evidence="1 4">
    <name type="scientific">Xenopus laevis</name>
    <name type="common">African clawed frog</name>
    <dbReference type="NCBI Taxonomy" id="8355"/>
    <lineage>
        <taxon>Eukaryota</taxon>
        <taxon>Metazoa</taxon>
        <taxon>Chordata</taxon>
        <taxon>Craniata</taxon>
        <taxon>Vertebrata</taxon>
        <taxon>Euteleostomi</taxon>
        <taxon>Amphibia</taxon>
        <taxon>Batrachia</taxon>
        <taxon>Anura</taxon>
        <taxon>Pipoidea</taxon>
        <taxon>Pipidae</taxon>
        <taxon>Xenopodinae</taxon>
        <taxon>Xenopus</taxon>
        <taxon>Xenopus</taxon>
    </lineage>
</organism>
<dbReference type="CTD" id="108711174"/>
<dbReference type="PANTHER" id="PTHR35158">
    <property type="entry name" value="CDNA SEQUENCE CN725425"/>
    <property type="match status" value="1"/>
</dbReference>
<sequence>MNWVGGSRSRILFKQERKRQKEFFEKQKLMSKINRSGSVCQENSSISLDLLNLYFVNQISRKMESANKKMLNIDIKSAAFPLPQNNTELPMTPTAVKSTICLEDHEVTCSEKKFLCTDPEDRFQQSQIYEDPDLLFKKSSYGYHTPVYPQWNSRNCSRASYGMRYDREQNEQNEDMPGESYEGDSGVWQMGEPGLQGQFLQCSPETSEMFFSIKEITNRCKSDTYNVPLLSDMPHTLSIRKESQLDVSGKHHAWSQTDSSLHTADKHDVSVQCDILQEYKCSECSLGNNSRQVINLTTMRGQHTPLNELFRIS</sequence>
<dbReference type="PaxDb" id="8355-A0A1L8GZ33"/>
<evidence type="ECO:0000313" key="3">
    <source>
        <dbReference type="RefSeq" id="XP_041442391.1"/>
    </source>
</evidence>
<dbReference type="Proteomes" id="UP000186698">
    <property type="component" value="Chromosome 3L"/>
</dbReference>
<evidence type="ECO:0000313" key="2">
    <source>
        <dbReference type="RefSeq" id="XP_041442390.1"/>
    </source>
</evidence>
<evidence type="ECO:0000313" key="4">
    <source>
        <dbReference type="RefSeq" id="XP_041442392.1"/>
    </source>
</evidence>